<evidence type="ECO:0000259" key="5">
    <source>
        <dbReference type="SMART" id="SM00849"/>
    </source>
</evidence>
<evidence type="ECO:0000313" key="6">
    <source>
        <dbReference type="EMBL" id="THF78805.1"/>
    </source>
</evidence>
<evidence type="ECO:0000256" key="2">
    <source>
        <dbReference type="ARBA" id="ARBA00034301"/>
    </source>
</evidence>
<dbReference type="SMART" id="SM00849">
    <property type="entry name" value="Lactamase_B"/>
    <property type="match status" value="1"/>
</dbReference>
<dbReference type="GO" id="GO:0016787">
    <property type="term" value="F:hydrolase activity"/>
    <property type="evidence" value="ECO:0007669"/>
    <property type="project" value="UniProtKB-KW"/>
</dbReference>
<protein>
    <submittedName>
        <fullName evidence="6">MBL fold metallo-hydrolase</fullName>
    </submittedName>
</protein>
<comment type="function">
    <text evidence="2">Counteracts the endogenous Pycsar antiviral defense system. Phosphodiesterase that enables metal-dependent hydrolysis of host cyclic nucleotide Pycsar defense signals such as cCMP and cUMP.</text>
</comment>
<name>A0A4S4BUP8_9BACL</name>
<dbReference type="RefSeq" id="WP_136370393.1">
    <property type="nucleotide sequence ID" value="NZ_SSOB01000015.1"/>
</dbReference>
<dbReference type="CDD" id="cd07721">
    <property type="entry name" value="yflN-like_MBL-fold"/>
    <property type="match status" value="1"/>
</dbReference>
<dbReference type="SUPFAM" id="SSF56281">
    <property type="entry name" value="Metallo-hydrolase/oxidoreductase"/>
    <property type="match status" value="1"/>
</dbReference>
<keyword evidence="6" id="KW-0378">Hydrolase</keyword>
<gene>
    <name evidence="6" type="ORF">E6C55_13875</name>
</gene>
<evidence type="ECO:0000256" key="4">
    <source>
        <dbReference type="SAM" id="MobiDB-lite"/>
    </source>
</evidence>
<dbReference type="InterPro" id="IPR036866">
    <property type="entry name" value="RibonucZ/Hydroxyglut_hydro"/>
</dbReference>
<feature type="domain" description="Metallo-beta-lactamase" evidence="5">
    <location>
        <begin position="20"/>
        <end position="214"/>
    </location>
</feature>
<keyword evidence="7" id="KW-1185">Reference proteome</keyword>
<dbReference type="Gene3D" id="3.60.15.10">
    <property type="entry name" value="Ribonuclease Z/Hydroxyacylglutathione hydrolase-like"/>
    <property type="match status" value="1"/>
</dbReference>
<accession>A0A4S4BUP8</accession>
<dbReference type="EMBL" id="SSOB01000015">
    <property type="protein sequence ID" value="THF78805.1"/>
    <property type="molecule type" value="Genomic_DNA"/>
</dbReference>
<feature type="region of interest" description="Disordered" evidence="4">
    <location>
        <begin position="235"/>
        <end position="262"/>
    </location>
</feature>
<sequence length="262" mass="28072">MKITREGNVVQLAFMPRFFPVNAYFVEEDDGLTLIDTALPFSAKGIREAAERLGKPIRRIVLTHAHGDHIGALDALKAALPEAEFAISARDARLLAGDASLEPGEHAGPIKGSVPKLGAIRSKPDILLRDGDRVGSLEAIATPGHTPGSMSFLDTRTGALLAGDALQLRGGIAVSGKVRPLFPFPAMATWSKEDSLASVRRLLERKPTLLAVGHGRMLASPAKEMARAVAEAERAWHSWHTGRQDGSPGGRRKNAHVPENRS</sequence>
<dbReference type="PANTHER" id="PTHR42951:SF9">
    <property type="entry name" value="METAL-DEPENDENT HYDROLASE"/>
    <property type="match status" value="1"/>
</dbReference>
<dbReference type="AlphaFoldDB" id="A0A4S4BUP8"/>
<reference evidence="6 7" key="1">
    <citation type="submission" date="2019-04" db="EMBL/GenBank/DDBJ databases">
        <title>Cohnella sp. nov. isolated from preserved vegetables.</title>
        <authorList>
            <person name="Lin S.-Y."/>
            <person name="Hung M.-H."/>
            <person name="Young C.-C."/>
        </authorList>
    </citation>
    <scope>NUCLEOTIDE SEQUENCE [LARGE SCALE GENOMIC DNA]</scope>
    <source>
        <strain evidence="6 7">CC-MHH1044</strain>
    </source>
</reference>
<dbReference type="OrthoDB" id="9802248at2"/>
<dbReference type="InterPro" id="IPR050855">
    <property type="entry name" value="NDM-1-like"/>
</dbReference>
<organism evidence="6 7">
    <name type="scientific">Cohnella fermenti</name>
    <dbReference type="NCBI Taxonomy" id="2565925"/>
    <lineage>
        <taxon>Bacteria</taxon>
        <taxon>Bacillati</taxon>
        <taxon>Bacillota</taxon>
        <taxon>Bacilli</taxon>
        <taxon>Bacillales</taxon>
        <taxon>Paenibacillaceae</taxon>
        <taxon>Cohnella</taxon>
    </lineage>
</organism>
<comment type="caution">
    <text evidence="6">The sequence shown here is derived from an EMBL/GenBank/DDBJ whole genome shotgun (WGS) entry which is preliminary data.</text>
</comment>
<comment type="catalytic activity">
    <reaction evidence="3">
        <text>3',5'-cyclic UMP + H2O = UMP + H(+)</text>
        <dbReference type="Rhea" id="RHEA:70575"/>
        <dbReference type="ChEBI" id="CHEBI:15377"/>
        <dbReference type="ChEBI" id="CHEBI:15378"/>
        <dbReference type="ChEBI" id="CHEBI:57865"/>
        <dbReference type="ChEBI" id="CHEBI:184387"/>
    </reaction>
    <physiologicalReaction direction="left-to-right" evidence="3">
        <dbReference type="Rhea" id="RHEA:70576"/>
    </physiologicalReaction>
</comment>
<evidence type="ECO:0000256" key="3">
    <source>
        <dbReference type="ARBA" id="ARBA00048505"/>
    </source>
</evidence>
<dbReference type="PANTHER" id="PTHR42951">
    <property type="entry name" value="METALLO-BETA-LACTAMASE DOMAIN-CONTAINING"/>
    <property type="match status" value="1"/>
</dbReference>
<proteinExistence type="predicted"/>
<evidence type="ECO:0000313" key="7">
    <source>
        <dbReference type="Proteomes" id="UP000310636"/>
    </source>
</evidence>
<dbReference type="InterPro" id="IPR001279">
    <property type="entry name" value="Metallo-B-lactamas"/>
</dbReference>
<dbReference type="Pfam" id="PF00753">
    <property type="entry name" value="Lactamase_B"/>
    <property type="match status" value="1"/>
</dbReference>
<comment type="catalytic activity">
    <reaction evidence="1">
        <text>3',5'-cyclic CMP + H2O = CMP + H(+)</text>
        <dbReference type="Rhea" id="RHEA:72675"/>
        <dbReference type="ChEBI" id="CHEBI:15377"/>
        <dbReference type="ChEBI" id="CHEBI:15378"/>
        <dbReference type="ChEBI" id="CHEBI:58003"/>
        <dbReference type="ChEBI" id="CHEBI:60377"/>
    </reaction>
    <physiologicalReaction direction="left-to-right" evidence="1">
        <dbReference type="Rhea" id="RHEA:72676"/>
    </physiologicalReaction>
</comment>
<evidence type="ECO:0000256" key="1">
    <source>
        <dbReference type="ARBA" id="ARBA00034221"/>
    </source>
</evidence>
<dbReference type="Proteomes" id="UP000310636">
    <property type="component" value="Unassembled WGS sequence"/>
</dbReference>